<keyword evidence="7" id="KW-0963">Cytoplasm</keyword>
<dbReference type="InterPro" id="IPR058924">
    <property type="entry name" value="AGPR_dimerisation_dom"/>
</dbReference>
<evidence type="ECO:0000256" key="6">
    <source>
        <dbReference type="ARBA" id="ARBA00050557"/>
    </source>
</evidence>
<proteinExistence type="inferred from homology"/>
<protein>
    <recommendedName>
        <fullName evidence="7">N-acetyl-gamma-glutamyl-phosphate reductase</fullName>
        <shortName evidence="7">AGPR</shortName>
        <ecNumber evidence="7">1.2.1.38</ecNumber>
    </recommendedName>
    <alternativeName>
        <fullName evidence="7">N-acetyl-glutamate semialdehyde dehydrogenase</fullName>
        <shortName evidence="7">NAGSA dehydrogenase</shortName>
    </alternativeName>
</protein>
<feature type="domain" description="Semialdehyde dehydrogenase NAD-binding" evidence="9">
    <location>
        <begin position="7"/>
        <end position="145"/>
    </location>
</feature>
<dbReference type="OrthoDB" id="9801289at2"/>
<dbReference type="GO" id="GO:0006526">
    <property type="term" value="P:L-arginine biosynthetic process"/>
    <property type="evidence" value="ECO:0007669"/>
    <property type="project" value="UniProtKB-UniRule"/>
</dbReference>
<reference evidence="10 11" key="1">
    <citation type="submission" date="2018-03" db="EMBL/GenBank/DDBJ databases">
        <title>Phenotypic and genomic properties of Cyclonatronum proteinivorum gen. nov., sp. nov., a haloalkaliphilic bacteroidete from soda lakes possessing Na+-translocating rhodopsin.</title>
        <authorList>
            <person name="Toshchakov S.V."/>
            <person name="Korzhenkov A."/>
            <person name="Samarov N.I."/>
            <person name="Kublanov I.V."/>
            <person name="Muntyan M.S."/>
            <person name="Sorokin D.Y."/>
        </authorList>
    </citation>
    <scope>NUCLEOTIDE SEQUENCE [LARGE SCALE GENOMIC DNA]</scope>
    <source>
        <strain evidence="10 11">Omega</strain>
    </source>
</reference>
<dbReference type="GO" id="GO:0005737">
    <property type="term" value="C:cytoplasm"/>
    <property type="evidence" value="ECO:0007669"/>
    <property type="project" value="UniProtKB-SubCell"/>
</dbReference>
<feature type="active site" evidence="7 8">
    <location>
        <position position="153"/>
    </location>
</feature>
<dbReference type="UniPathway" id="UPA00068">
    <property type="reaction ID" value="UER00108"/>
</dbReference>
<evidence type="ECO:0000259" key="9">
    <source>
        <dbReference type="SMART" id="SM00859"/>
    </source>
</evidence>
<evidence type="ECO:0000256" key="4">
    <source>
        <dbReference type="ARBA" id="ARBA00022857"/>
    </source>
</evidence>
<evidence type="ECO:0000313" key="10">
    <source>
        <dbReference type="EMBL" id="AXJ00412.1"/>
    </source>
</evidence>
<evidence type="ECO:0000256" key="8">
    <source>
        <dbReference type="PROSITE-ProRule" id="PRU10010"/>
    </source>
</evidence>
<dbReference type="EC" id="1.2.1.38" evidence="7"/>
<sequence length="347" mass="38646">MSATKIKVAIAGASGYTGAELVRLLLRHPNVELMGVSSERNAGMWLHELHPQLQNLTQIRLKPLEEIDLDELDTLFLALPHRVSMLFVEKHHPLPCKVIDLSGDFRMTDTALYEKWYQTKHVMPALSAQAAYGLPELFRDQIQSAQLIANPGCYPTSAILPLAPLVNEKLIEPDSVVIDAKSGITGAGISPKANTHFPHAYDNFSAYGMQTHRHSPEIEQTVQRFTGQDVIAQFTPHLLPVNRGILTATYSTCKKTISPEALSELYHSYYGEEYFIRLRSDSPQLRFVRASNFCDIYASYDPRTNRIITLSAIDNLMKGAAGQAVQNMNLINNLKETTGLTESPVCP</sequence>
<dbReference type="GO" id="GO:0070401">
    <property type="term" value="F:NADP+ binding"/>
    <property type="evidence" value="ECO:0007669"/>
    <property type="project" value="InterPro"/>
</dbReference>
<dbReference type="CDD" id="cd23934">
    <property type="entry name" value="AGPR_1_C"/>
    <property type="match status" value="1"/>
</dbReference>
<dbReference type="SMART" id="SM00859">
    <property type="entry name" value="Semialdhyde_dh"/>
    <property type="match status" value="1"/>
</dbReference>
<keyword evidence="4 7" id="KW-0521">NADP</keyword>
<comment type="function">
    <text evidence="7">Catalyzes the NADPH-dependent reduction of N-acetyl-5-glutamyl phosphate to yield N-acetyl-L-glutamate 5-semialdehyde.</text>
</comment>
<dbReference type="AlphaFoldDB" id="A0A345UIW0"/>
<dbReference type="HAMAP" id="MF_00150">
    <property type="entry name" value="ArgC_type1"/>
    <property type="match status" value="1"/>
</dbReference>
<dbReference type="FunFam" id="3.30.360.10:FF:000014">
    <property type="entry name" value="N-acetyl-gamma-glutamyl-phosphate reductase"/>
    <property type="match status" value="1"/>
</dbReference>
<dbReference type="CDD" id="cd17895">
    <property type="entry name" value="AGPR_1_N"/>
    <property type="match status" value="1"/>
</dbReference>
<dbReference type="InterPro" id="IPR050085">
    <property type="entry name" value="AGPR"/>
</dbReference>
<dbReference type="KEGG" id="cprv:CYPRO_1147"/>
<evidence type="ECO:0000256" key="5">
    <source>
        <dbReference type="ARBA" id="ARBA00023002"/>
    </source>
</evidence>
<comment type="catalytic activity">
    <reaction evidence="6 7">
        <text>N-acetyl-L-glutamate 5-semialdehyde + phosphate + NADP(+) = N-acetyl-L-glutamyl 5-phosphate + NADPH + H(+)</text>
        <dbReference type="Rhea" id="RHEA:21588"/>
        <dbReference type="ChEBI" id="CHEBI:15378"/>
        <dbReference type="ChEBI" id="CHEBI:29123"/>
        <dbReference type="ChEBI" id="CHEBI:43474"/>
        <dbReference type="ChEBI" id="CHEBI:57783"/>
        <dbReference type="ChEBI" id="CHEBI:57936"/>
        <dbReference type="ChEBI" id="CHEBI:58349"/>
        <dbReference type="EC" id="1.2.1.38"/>
    </reaction>
</comment>
<dbReference type="Gene3D" id="3.30.360.10">
    <property type="entry name" value="Dihydrodipicolinate Reductase, domain 2"/>
    <property type="match status" value="1"/>
</dbReference>
<dbReference type="PANTHER" id="PTHR32338:SF10">
    <property type="entry name" value="N-ACETYL-GAMMA-GLUTAMYL-PHOSPHATE REDUCTASE, CHLOROPLASTIC-RELATED"/>
    <property type="match status" value="1"/>
</dbReference>
<comment type="similarity">
    <text evidence="7">Belongs to the NAGSA dehydrogenase family. Type 1 subfamily.</text>
</comment>
<dbReference type="SUPFAM" id="SSF55347">
    <property type="entry name" value="Glyceraldehyde-3-phosphate dehydrogenase-like, C-terminal domain"/>
    <property type="match status" value="1"/>
</dbReference>
<dbReference type="Pfam" id="PF22698">
    <property type="entry name" value="Semialdhyde_dhC_1"/>
    <property type="match status" value="1"/>
</dbReference>
<evidence type="ECO:0000256" key="1">
    <source>
        <dbReference type="ARBA" id="ARBA00004862"/>
    </source>
</evidence>
<dbReference type="InterPro" id="IPR000534">
    <property type="entry name" value="Semialdehyde_DH_NAD-bd"/>
</dbReference>
<evidence type="ECO:0000256" key="2">
    <source>
        <dbReference type="ARBA" id="ARBA00022571"/>
    </source>
</evidence>
<dbReference type="RefSeq" id="WP_114983689.1">
    <property type="nucleotide sequence ID" value="NZ_CP027806.1"/>
</dbReference>
<accession>A0A345UIW0</accession>
<comment type="pathway">
    <text evidence="1 7">Amino-acid biosynthesis; L-arginine biosynthesis; N(2)-acetyl-L-ornithine from L-glutamate: step 3/4.</text>
</comment>
<evidence type="ECO:0000256" key="3">
    <source>
        <dbReference type="ARBA" id="ARBA00022605"/>
    </source>
</evidence>
<evidence type="ECO:0000313" key="11">
    <source>
        <dbReference type="Proteomes" id="UP000254808"/>
    </source>
</evidence>
<name>A0A345UIW0_9BACT</name>
<dbReference type="InterPro" id="IPR023013">
    <property type="entry name" value="AGPR_AS"/>
</dbReference>
<dbReference type="SUPFAM" id="SSF51735">
    <property type="entry name" value="NAD(P)-binding Rossmann-fold domains"/>
    <property type="match status" value="1"/>
</dbReference>
<keyword evidence="11" id="KW-1185">Reference proteome</keyword>
<keyword evidence="3 7" id="KW-0028">Amino-acid biosynthesis</keyword>
<dbReference type="PANTHER" id="PTHR32338">
    <property type="entry name" value="N-ACETYL-GAMMA-GLUTAMYL-PHOSPHATE REDUCTASE, CHLOROPLASTIC-RELATED-RELATED"/>
    <property type="match status" value="1"/>
</dbReference>
<dbReference type="GO" id="GO:0003942">
    <property type="term" value="F:N-acetyl-gamma-glutamyl-phosphate reductase activity"/>
    <property type="evidence" value="ECO:0007669"/>
    <property type="project" value="UniProtKB-UniRule"/>
</dbReference>
<dbReference type="GO" id="GO:0051287">
    <property type="term" value="F:NAD binding"/>
    <property type="evidence" value="ECO:0007669"/>
    <property type="project" value="InterPro"/>
</dbReference>
<dbReference type="Pfam" id="PF01118">
    <property type="entry name" value="Semialdhyde_dh"/>
    <property type="match status" value="1"/>
</dbReference>
<comment type="subcellular location">
    <subcellularLocation>
        <location evidence="7">Cytoplasm</location>
    </subcellularLocation>
</comment>
<keyword evidence="5 7" id="KW-0560">Oxidoreductase</keyword>
<evidence type="ECO:0000256" key="7">
    <source>
        <dbReference type="HAMAP-Rule" id="MF_00150"/>
    </source>
</evidence>
<dbReference type="InterPro" id="IPR000706">
    <property type="entry name" value="AGPR_type-1"/>
</dbReference>
<keyword evidence="2 7" id="KW-0055">Arginine biosynthesis</keyword>
<organism evidence="10 11">
    <name type="scientific">Cyclonatronum proteinivorum</name>
    <dbReference type="NCBI Taxonomy" id="1457365"/>
    <lineage>
        <taxon>Bacteria</taxon>
        <taxon>Pseudomonadati</taxon>
        <taxon>Balneolota</taxon>
        <taxon>Balneolia</taxon>
        <taxon>Balneolales</taxon>
        <taxon>Cyclonatronaceae</taxon>
        <taxon>Cyclonatronum</taxon>
    </lineage>
</organism>
<dbReference type="NCBIfam" id="TIGR01850">
    <property type="entry name" value="argC"/>
    <property type="match status" value="1"/>
</dbReference>
<dbReference type="EMBL" id="CP027806">
    <property type="protein sequence ID" value="AXJ00412.1"/>
    <property type="molecule type" value="Genomic_DNA"/>
</dbReference>
<gene>
    <name evidence="7" type="primary">argC</name>
    <name evidence="10" type="ORF">CYPRO_1147</name>
</gene>
<dbReference type="InterPro" id="IPR036291">
    <property type="entry name" value="NAD(P)-bd_dom_sf"/>
</dbReference>
<dbReference type="PROSITE" id="PS01224">
    <property type="entry name" value="ARGC"/>
    <property type="match status" value="1"/>
</dbReference>
<dbReference type="Proteomes" id="UP000254808">
    <property type="component" value="Chromosome"/>
</dbReference>
<dbReference type="Gene3D" id="3.40.50.720">
    <property type="entry name" value="NAD(P)-binding Rossmann-like Domain"/>
    <property type="match status" value="1"/>
</dbReference>